<dbReference type="AlphaFoldDB" id="A0A6B3VVD8"/>
<evidence type="ECO:0000313" key="4">
    <source>
        <dbReference type="Proteomes" id="UP000570010"/>
    </source>
</evidence>
<keyword evidence="3" id="KW-1185">Reference proteome</keyword>
<evidence type="ECO:0000313" key="2">
    <source>
        <dbReference type="EMBL" id="NEY82230.1"/>
    </source>
</evidence>
<dbReference type="CDD" id="cd00298">
    <property type="entry name" value="ACD_sHsps_p23-like"/>
    <property type="match status" value="1"/>
</dbReference>
<protein>
    <submittedName>
        <fullName evidence="2">Hsp20/alpha crystallin family protein</fullName>
    </submittedName>
</protein>
<reference evidence="1 4" key="2">
    <citation type="submission" date="2020-07" db="EMBL/GenBank/DDBJ databases">
        <authorList>
            <person name="Feng H."/>
        </authorList>
    </citation>
    <scope>NUCLEOTIDE SEQUENCE [LARGE SCALE GENOMIC DNA]</scope>
    <source>
        <strain evidence="1">S-12</strain>
        <strain evidence="4">s-12</strain>
    </source>
</reference>
<dbReference type="Proteomes" id="UP000472971">
    <property type="component" value="Unassembled WGS sequence"/>
</dbReference>
<dbReference type="EMBL" id="JACEIO010000031">
    <property type="protein sequence ID" value="MBA4537974.1"/>
    <property type="molecule type" value="Genomic_DNA"/>
</dbReference>
<name>A0A6B3VVD8_9BACI</name>
<dbReference type="EMBL" id="JAAIWN010000029">
    <property type="protein sequence ID" value="NEY82230.1"/>
    <property type="molecule type" value="Genomic_DNA"/>
</dbReference>
<proteinExistence type="predicted"/>
<dbReference type="InterPro" id="IPR008978">
    <property type="entry name" value="HSP20-like_chaperone"/>
</dbReference>
<dbReference type="SUPFAM" id="SSF49764">
    <property type="entry name" value="HSP20-like chaperones"/>
    <property type="match status" value="1"/>
</dbReference>
<dbReference type="RefSeq" id="WP_163242619.1">
    <property type="nucleotide sequence ID" value="NZ_CP082780.1"/>
</dbReference>
<accession>A0A6B3VVD8</accession>
<evidence type="ECO:0000313" key="3">
    <source>
        <dbReference type="Proteomes" id="UP000472971"/>
    </source>
</evidence>
<sequence length="161" mass="18849">MFPWNSLFPFNKDMQKMMQKMKPEDIEKYIEDMMQKMFPSNPQGAMNPTEIMNRGHPLFQGENAQPPSIPLNASVFETHEDVFVRVPIKNKELLKQIRIYHTSNQLILEHIPNMEDKHTITLPALVKKKGARAQYKDEMLEIKISKNIDMQYSEVDVSETL</sequence>
<comment type="caution">
    <text evidence="2">The sequence shown here is derived from an EMBL/GenBank/DDBJ whole genome shotgun (WGS) entry which is preliminary data.</text>
</comment>
<reference evidence="2 3" key="1">
    <citation type="submission" date="2020-02" db="EMBL/GenBank/DDBJ databases">
        <title>Bacillus aquiflavi sp. nov., isolated from yellow water of strong flavor Chinese baijiu in Yibin region of China.</title>
        <authorList>
            <person name="Xie J."/>
        </authorList>
    </citation>
    <scope>NUCLEOTIDE SEQUENCE [LARGE SCALE GENOMIC DNA]</scope>
    <source>
        <strain evidence="2 3">3H-10</strain>
    </source>
</reference>
<dbReference type="Proteomes" id="UP000570010">
    <property type="component" value="Unassembled WGS sequence"/>
</dbReference>
<gene>
    <name evidence="2" type="ORF">G4D64_12125</name>
    <name evidence="1" type="ORF">H1Z61_12735</name>
</gene>
<evidence type="ECO:0000313" key="1">
    <source>
        <dbReference type="EMBL" id="MBA4537974.1"/>
    </source>
</evidence>
<organism evidence="2 3">
    <name type="scientific">Bacillus aquiflavi</name>
    <dbReference type="NCBI Taxonomy" id="2672567"/>
    <lineage>
        <taxon>Bacteria</taxon>
        <taxon>Bacillati</taxon>
        <taxon>Bacillota</taxon>
        <taxon>Bacilli</taxon>
        <taxon>Bacillales</taxon>
        <taxon>Bacillaceae</taxon>
        <taxon>Bacillus</taxon>
    </lineage>
</organism>